<evidence type="ECO:0000313" key="3">
    <source>
        <dbReference type="Proteomes" id="UP001589595"/>
    </source>
</evidence>
<reference evidence="2" key="1">
    <citation type="submission" date="2024-09" db="EMBL/GenBank/DDBJ databases">
        <authorList>
            <person name="Sun Q."/>
        </authorList>
    </citation>
    <scope>NUCLEOTIDE SEQUENCE [LARGE SCALE GENOMIC DNA]</scope>
    <source>
        <strain evidence="2">JCM 31273</strain>
    </source>
</reference>
<evidence type="ECO:0000313" key="2">
    <source>
        <dbReference type="EMBL" id="MFB9826180.1"/>
    </source>
</evidence>
<name>A0ABD5MUC0_9EURY</name>
<sequence length="70" mass="7504">MELSEVPGSRAFPAVVNGASSSTTANPSPLDDSTVEITSQRTPTTWSKTVREVDRRKPGHGSECTSFVPR</sequence>
<evidence type="ECO:0000256" key="1">
    <source>
        <dbReference type="SAM" id="MobiDB-lite"/>
    </source>
</evidence>
<feature type="region of interest" description="Disordered" evidence="1">
    <location>
        <begin position="1"/>
        <end position="46"/>
    </location>
</feature>
<keyword evidence="3" id="KW-1185">Reference proteome</keyword>
<dbReference type="Proteomes" id="UP001589595">
    <property type="component" value="Unassembled WGS sequence"/>
</dbReference>
<dbReference type="AlphaFoldDB" id="A0ABD5MUC0"/>
<feature type="compositionally biased region" description="Polar residues" evidence="1">
    <location>
        <begin position="35"/>
        <end position="46"/>
    </location>
</feature>
<feature type="compositionally biased region" description="Polar residues" evidence="1">
    <location>
        <begin position="18"/>
        <end position="27"/>
    </location>
</feature>
<gene>
    <name evidence="2" type="ORF">ACFFOL_18580</name>
</gene>
<protein>
    <submittedName>
        <fullName evidence="2">Uncharacterized protein</fullName>
    </submittedName>
</protein>
<organism evidence="2 3">
    <name type="scientific">Halobaculum roseum</name>
    <dbReference type="NCBI Taxonomy" id="2175149"/>
    <lineage>
        <taxon>Archaea</taxon>
        <taxon>Methanobacteriati</taxon>
        <taxon>Methanobacteriota</taxon>
        <taxon>Stenosarchaea group</taxon>
        <taxon>Halobacteria</taxon>
        <taxon>Halobacteriales</taxon>
        <taxon>Haloferacaceae</taxon>
        <taxon>Halobaculum</taxon>
    </lineage>
</organism>
<dbReference type="RefSeq" id="WP_222923692.1">
    <property type="nucleotide sequence ID" value="NZ_CP082288.1"/>
</dbReference>
<dbReference type="EMBL" id="JBHMAJ010000011">
    <property type="protein sequence ID" value="MFB9826180.1"/>
    <property type="molecule type" value="Genomic_DNA"/>
</dbReference>
<dbReference type="GeneID" id="67212685"/>
<proteinExistence type="predicted"/>
<accession>A0ABD5MUC0</accession>
<comment type="caution">
    <text evidence="2">The sequence shown here is derived from an EMBL/GenBank/DDBJ whole genome shotgun (WGS) entry which is preliminary data.</text>
</comment>